<dbReference type="PANTHER" id="PTHR38459:SF1">
    <property type="entry name" value="PROPHAGE BACTOPRENOL-LINKED GLUCOSE TRANSLOCASE HOMOLOG"/>
    <property type="match status" value="1"/>
</dbReference>
<name>A0A2H0TG21_9BACT</name>
<reference evidence="9" key="1">
    <citation type="submission" date="2017-09" db="EMBL/GenBank/DDBJ databases">
        <title>Depth-based differentiation of microbial function through sediment-hosted aquifers and enrichment of novel symbionts in the deep terrestrial subsurface.</title>
        <authorList>
            <person name="Probst A.J."/>
            <person name="Ladd B."/>
            <person name="Jarett J.K."/>
            <person name="Geller-Mcgrath D.E."/>
            <person name="Sieber C.M.K."/>
            <person name="Emerson J.B."/>
            <person name="Anantharaman K."/>
            <person name="Thomas B.C."/>
            <person name="Malmstrom R."/>
            <person name="Stieglmeier M."/>
            <person name="Klingl A."/>
            <person name="Woyke T."/>
            <person name="Ryan C.M."/>
            <person name="Banfield J.F."/>
        </authorList>
    </citation>
    <scope>NUCLEOTIDE SEQUENCE [LARGE SCALE GENOMIC DNA]</scope>
</reference>
<feature type="transmembrane region" description="Helical" evidence="6">
    <location>
        <begin position="94"/>
        <end position="117"/>
    </location>
</feature>
<accession>A0A2H0TG21</accession>
<feature type="transmembrane region" description="Helical" evidence="6">
    <location>
        <begin position="180"/>
        <end position="198"/>
    </location>
</feature>
<keyword evidence="4 6" id="KW-1133">Transmembrane helix</keyword>
<dbReference type="Pfam" id="PF04138">
    <property type="entry name" value="GtrA_DPMS_TM"/>
    <property type="match status" value="1"/>
</dbReference>
<organism evidence="8 9">
    <name type="scientific">Candidatus Niyogibacteria bacterium CG10_big_fil_rev_8_21_14_0_10_42_19</name>
    <dbReference type="NCBI Taxonomy" id="1974725"/>
    <lineage>
        <taxon>Bacteria</taxon>
        <taxon>Candidatus Niyogiibacteriota</taxon>
    </lineage>
</organism>
<feature type="transmembrane region" description="Helical" evidence="6">
    <location>
        <begin position="7"/>
        <end position="25"/>
    </location>
</feature>
<dbReference type="AlphaFoldDB" id="A0A2H0TG21"/>
<proteinExistence type="inferred from homology"/>
<dbReference type="InterPro" id="IPR007267">
    <property type="entry name" value="GtrA_DPMS_TM"/>
</dbReference>
<evidence type="ECO:0000313" key="8">
    <source>
        <dbReference type="EMBL" id="PIR70509.1"/>
    </source>
</evidence>
<evidence type="ECO:0000256" key="1">
    <source>
        <dbReference type="ARBA" id="ARBA00004141"/>
    </source>
</evidence>
<evidence type="ECO:0000256" key="2">
    <source>
        <dbReference type="ARBA" id="ARBA00009399"/>
    </source>
</evidence>
<comment type="subcellular location">
    <subcellularLocation>
        <location evidence="1">Membrane</location>
        <topology evidence="1">Multi-pass membrane protein</topology>
    </subcellularLocation>
</comment>
<feature type="transmembrane region" description="Helical" evidence="6">
    <location>
        <begin position="69"/>
        <end position="88"/>
    </location>
</feature>
<evidence type="ECO:0000256" key="5">
    <source>
        <dbReference type="ARBA" id="ARBA00023136"/>
    </source>
</evidence>
<keyword evidence="5 6" id="KW-0472">Membrane</keyword>
<dbReference type="GO" id="GO:0005886">
    <property type="term" value="C:plasma membrane"/>
    <property type="evidence" value="ECO:0007669"/>
    <property type="project" value="TreeGrafter"/>
</dbReference>
<keyword evidence="3 6" id="KW-0812">Transmembrane</keyword>
<feature type="transmembrane region" description="Helical" evidence="6">
    <location>
        <begin position="147"/>
        <end position="168"/>
    </location>
</feature>
<evidence type="ECO:0000259" key="7">
    <source>
        <dbReference type="Pfam" id="PF04138"/>
    </source>
</evidence>
<dbReference type="PANTHER" id="PTHR38459">
    <property type="entry name" value="PROPHAGE BACTOPRENOL-LINKED GLUCOSE TRANSLOCASE HOMOLOG"/>
    <property type="match status" value="1"/>
</dbReference>
<comment type="caution">
    <text evidence="8">The sequence shown here is derived from an EMBL/GenBank/DDBJ whole genome shotgun (WGS) entry which is preliminary data.</text>
</comment>
<evidence type="ECO:0000256" key="3">
    <source>
        <dbReference type="ARBA" id="ARBA00022692"/>
    </source>
</evidence>
<protein>
    <recommendedName>
        <fullName evidence="7">GtrA/DPMS transmembrane domain-containing protein</fullName>
    </recommendedName>
</protein>
<evidence type="ECO:0000256" key="6">
    <source>
        <dbReference type="SAM" id="Phobius"/>
    </source>
</evidence>
<dbReference type="EMBL" id="PFCN01000014">
    <property type="protein sequence ID" value="PIR70509.1"/>
    <property type="molecule type" value="Genomic_DNA"/>
</dbReference>
<evidence type="ECO:0000313" key="9">
    <source>
        <dbReference type="Proteomes" id="UP000229383"/>
    </source>
</evidence>
<sequence>MNKKDYFYAALAGFITGIFAIPIFANLNVDIPYRAVVLLFGVPLLWMFGIWLGKFLARWLPFMYQFAKFSVTGFLSTAIDFGILNFLILVSGSAAGIVFSVFKTISFIVANINSYLWNKFWTFKKPRDATESKSEEDAAAAKEYVKFLLVSLIGLLINVGVASLVVNVVGPQFGIGQTGWANIGAVAGSASALIWNFVGYKLIVFKV</sequence>
<feature type="domain" description="GtrA/DPMS transmembrane" evidence="7">
    <location>
        <begin position="68"/>
        <end position="205"/>
    </location>
</feature>
<feature type="transmembrane region" description="Helical" evidence="6">
    <location>
        <begin position="31"/>
        <end position="57"/>
    </location>
</feature>
<gene>
    <name evidence="8" type="ORF">COU46_01055</name>
</gene>
<dbReference type="Proteomes" id="UP000229383">
    <property type="component" value="Unassembled WGS sequence"/>
</dbReference>
<dbReference type="InterPro" id="IPR051401">
    <property type="entry name" value="GtrA_CellWall_Glycosyl"/>
</dbReference>
<dbReference type="GO" id="GO:0000271">
    <property type="term" value="P:polysaccharide biosynthetic process"/>
    <property type="evidence" value="ECO:0007669"/>
    <property type="project" value="InterPro"/>
</dbReference>
<evidence type="ECO:0000256" key="4">
    <source>
        <dbReference type="ARBA" id="ARBA00022989"/>
    </source>
</evidence>
<comment type="similarity">
    <text evidence="2">Belongs to the GtrA family.</text>
</comment>